<feature type="region of interest" description="Disordered" evidence="1">
    <location>
        <begin position="1"/>
        <end position="20"/>
    </location>
</feature>
<dbReference type="AlphaFoldDB" id="A0A0E9XAB9"/>
<protein>
    <submittedName>
        <fullName evidence="2">Uncharacterized protein</fullName>
    </submittedName>
</protein>
<evidence type="ECO:0000313" key="2">
    <source>
        <dbReference type="EMBL" id="JAH98750.1"/>
    </source>
</evidence>
<name>A0A0E9XAB9_ANGAN</name>
<sequence length="70" mass="7663">MGHTRGKSAQAKTVGSQREGMGGKFSRVGVFSFYEHSGTWYGQSSLMTPHFQSLTVCHIHGTQGFCLILI</sequence>
<reference evidence="2" key="2">
    <citation type="journal article" date="2015" name="Fish Shellfish Immunol.">
        <title>Early steps in the European eel (Anguilla anguilla)-Vibrio vulnificus interaction in the gills: Role of the RtxA13 toxin.</title>
        <authorList>
            <person name="Callol A."/>
            <person name="Pajuelo D."/>
            <person name="Ebbesson L."/>
            <person name="Teles M."/>
            <person name="MacKenzie S."/>
            <person name="Amaro C."/>
        </authorList>
    </citation>
    <scope>NUCLEOTIDE SEQUENCE</scope>
</reference>
<organism evidence="2">
    <name type="scientific">Anguilla anguilla</name>
    <name type="common">European freshwater eel</name>
    <name type="synonym">Muraena anguilla</name>
    <dbReference type="NCBI Taxonomy" id="7936"/>
    <lineage>
        <taxon>Eukaryota</taxon>
        <taxon>Metazoa</taxon>
        <taxon>Chordata</taxon>
        <taxon>Craniata</taxon>
        <taxon>Vertebrata</taxon>
        <taxon>Euteleostomi</taxon>
        <taxon>Actinopterygii</taxon>
        <taxon>Neopterygii</taxon>
        <taxon>Teleostei</taxon>
        <taxon>Anguilliformes</taxon>
        <taxon>Anguillidae</taxon>
        <taxon>Anguilla</taxon>
    </lineage>
</organism>
<evidence type="ECO:0000256" key="1">
    <source>
        <dbReference type="SAM" id="MobiDB-lite"/>
    </source>
</evidence>
<dbReference type="EMBL" id="GBXM01009827">
    <property type="protein sequence ID" value="JAH98750.1"/>
    <property type="molecule type" value="Transcribed_RNA"/>
</dbReference>
<reference evidence="2" key="1">
    <citation type="submission" date="2014-11" db="EMBL/GenBank/DDBJ databases">
        <authorList>
            <person name="Amaro Gonzalez C."/>
        </authorList>
    </citation>
    <scope>NUCLEOTIDE SEQUENCE</scope>
</reference>
<accession>A0A0E9XAB9</accession>
<proteinExistence type="predicted"/>